<dbReference type="InterPro" id="IPR036390">
    <property type="entry name" value="WH_DNA-bd_sf"/>
</dbReference>
<accession>A0ABV3I2B4</accession>
<dbReference type="Pfam" id="PF12802">
    <property type="entry name" value="MarR_2"/>
    <property type="match status" value="1"/>
</dbReference>
<evidence type="ECO:0000259" key="1">
    <source>
        <dbReference type="PROSITE" id="PS50995"/>
    </source>
</evidence>
<evidence type="ECO:0000313" key="2">
    <source>
        <dbReference type="EMBL" id="MEV4684999.1"/>
    </source>
</evidence>
<name>A0ABV3I2B4_9ACTN</name>
<sequence length="174" mass="18720">MVDEPLPENVNQVVEQRKAVTDPPGYELPLLLFAGFRSLIDKLHAELAGQGHPDVRPAHGFAMQAIGAEGATASDLGRRLGVSKQAAGKTIDRLLSLGYAERADDPADARRKLIRLTPHGFDALARSAAIFDELRAEWARAIGPDRLRDLESDLRTVTPPGGIRLDAAGWLSGA</sequence>
<organism evidence="2 3">
    <name type="scientific">Streptomyces kurssanovii</name>
    <dbReference type="NCBI Taxonomy" id="67312"/>
    <lineage>
        <taxon>Bacteria</taxon>
        <taxon>Bacillati</taxon>
        <taxon>Actinomycetota</taxon>
        <taxon>Actinomycetes</taxon>
        <taxon>Kitasatosporales</taxon>
        <taxon>Streptomycetaceae</taxon>
        <taxon>Streptomyces</taxon>
    </lineage>
</organism>
<comment type="caution">
    <text evidence="2">The sequence shown here is derived from an EMBL/GenBank/DDBJ whole genome shotgun (WGS) entry which is preliminary data.</text>
</comment>
<dbReference type="RefSeq" id="WP_364600302.1">
    <property type="nucleotide sequence ID" value="NZ_JBFAQK010000065.1"/>
</dbReference>
<dbReference type="PANTHER" id="PTHR33164">
    <property type="entry name" value="TRANSCRIPTIONAL REGULATOR, MARR FAMILY"/>
    <property type="match status" value="1"/>
</dbReference>
<feature type="domain" description="HTH marR-type" evidence="1">
    <location>
        <begin position="25"/>
        <end position="159"/>
    </location>
</feature>
<evidence type="ECO:0000313" key="3">
    <source>
        <dbReference type="Proteomes" id="UP001552521"/>
    </source>
</evidence>
<dbReference type="SUPFAM" id="SSF46785">
    <property type="entry name" value="Winged helix' DNA-binding domain"/>
    <property type="match status" value="1"/>
</dbReference>
<dbReference type="PROSITE" id="PS50995">
    <property type="entry name" value="HTH_MARR_2"/>
    <property type="match status" value="1"/>
</dbReference>
<dbReference type="InterPro" id="IPR036388">
    <property type="entry name" value="WH-like_DNA-bd_sf"/>
</dbReference>
<dbReference type="InterPro" id="IPR039422">
    <property type="entry name" value="MarR/SlyA-like"/>
</dbReference>
<dbReference type="InterPro" id="IPR000835">
    <property type="entry name" value="HTH_MarR-typ"/>
</dbReference>
<proteinExistence type="predicted"/>
<gene>
    <name evidence="2" type="ORF">AB0K36_30015</name>
</gene>
<keyword evidence="3" id="KW-1185">Reference proteome</keyword>
<protein>
    <submittedName>
        <fullName evidence="2">MarR family winged helix-turn-helix transcriptional regulator</fullName>
    </submittedName>
</protein>
<dbReference type="PANTHER" id="PTHR33164:SF99">
    <property type="entry name" value="MARR FAMILY REGULATORY PROTEIN"/>
    <property type="match status" value="1"/>
</dbReference>
<dbReference type="EMBL" id="JBFAQK010000065">
    <property type="protein sequence ID" value="MEV4684999.1"/>
    <property type="molecule type" value="Genomic_DNA"/>
</dbReference>
<reference evidence="2 3" key="1">
    <citation type="submission" date="2024-06" db="EMBL/GenBank/DDBJ databases">
        <title>The Natural Products Discovery Center: Release of the First 8490 Sequenced Strains for Exploring Actinobacteria Biosynthetic Diversity.</title>
        <authorList>
            <person name="Kalkreuter E."/>
            <person name="Kautsar S.A."/>
            <person name="Yang D."/>
            <person name="Bader C.D."/>
            <person name="Teijaro C.N."/>
            <person name="Fluegel L."/>
            <person name="Davis C.M."/>
            <person name="Simpson J.R."/>
            <person name="Lauterbach L."/>
            <person name="Steele A.D."/>
            <person name="Gui C."/>
            <person name="Meng S."/>
            <person name="Li G."/>
            <person name="Viehrig K."/>
            <person name="Ye F."/>
            <person name="Su P."/>
            <person name="Kiefer A.F."/>
            <person name="Nichols A."/>
            <person name="Cepeda A.J."/>
            <person name="Yan W."/>
            <person name="Fan B."/>
            <person name="Jiang Y."/>
            <person name="Adhikari A."/>
            <person name="Zheng C.-J."/>
            <person name="Schuster L."/>
            <person name="Cowan T.M."/>
            <person name="Smanski M.J."/>
            <person name="Chevrette M.G."/>
            <person name="De Carvalho L.P.S."/>
            <person name="Shen B."/>
        </authorList>
    </citation>
    <scope>NUCLEOTIDE SEQUENCE [LARGE SCALE GENOMIC DNA]</scope>
    <source>
        <strain evidence="2 3">NPDC049344</strain>
    </source>
</reference>
<dbReference type="Proteomes" id="UP001552521">
    <property type="component" value="Unassembled WGS sequence"/>
</dbReference>
<dbReference type="Gene3D" id="1.10.10.10">
    <property type="entry name" value="Winged helix-like DNA-binding domain superfamily/Winged helix DNA-binding domain"/>
    <property type="match status" value="1"/>
</dbReference>
<dbReference type="SMART" id="SM00347">
    <property type="entry name" value="HTH_MARR"/>
    <property type="match status" value="1"/>
</dbReference>